<name>A0A0S2MVG8_9CAUD</name>
<reference evidence="1 2" key="1">
    <citation type="submission" date="2015-10" db="EMBL/GenBank/DDBJ databases">
        <title>Whole Genome sequencing of Bacillus ACT Group Temperature Bacteriophages.</title>
        <authorList>
            <person name="Fouts D.E."/>
            <person name="Rasko D.A."/>
            <person name="Cer R.R."/>
            <person name="Jiang L."/>
            <person name="Fedorova N.B."/>
            <person name="Shvartsbeyn A."/>
            <person name="Read T.D."/>
            <person name="Gill S.R."/>
            <person name="Klumpp J."/>
            <person name="Calendar R."/>
        </authorList>
    </citation>
    <scope>NUCLEOTIDE SEQUENCE [LARGE SCALE GENOMIC DNA]</scope>
</reference>
<protein>
    <submittedName>
        <fullName evidence="1">Uncharacterized protein</fullName>
    </submittedName>
</protein>
<dbReference type="RefSeq" id="YP_009218166.1">
    <property type="nucleotide sequence ID" value="NC_029008.1"/>
</dbReference>
<dbReference type="GeneID" id="26648606"/>
<dbReference type="KEGG" id="vg:26648606"/>
<gene>
    <name evidence="1" type="ORF">XO28_0033</name>
</gene>
<evidence type="ECO:0000313" key="2">
    <source>
        <dbReference type="Proteomes" id="UP000203057"/>
    </source>
</evidence>
<organism evidence="1 2">
    <name type="scientific">Bacillus phage phi4J1</name>
    <dbReference type="NCBI Taxonomy" id="1643326"/>
    <lineage>
        <taxon>Viruses</taxon>
        <taxon>Duplodnaviria</taxon>
        <taxon>Heunggongvirae</taxon>
        <taxon>Uroviricota</taxon>
        <taxon>Caudoviricetes</taxon>
        <taxon>Rockvillevirus</taxon>
        <taxon>Rockvillevirus phi4J1</taxon>
    </lineage>
</organism>
<accession>A0A0S2MVG8</accession>
<sequence>MQQKILVITSNFAGFPGISEFHSKDAAKEEVKKLIQKGVSPKSIRVTQEIPMNIDIQVDIEF</sequence>
<keyword evidence="2" id="KW-1185">Reference proteome</keyword>
<dbReference type="EMBL" id="KT970645">
    <property type="protein sequence ID" value="ALO79881.1"/>
    <property type="molecule type" value="Genomic_DNA"/>
</dbReference>
<proteinExistence type="predicted"/>
<evidence type="ECO:0000313" key="1">
    <source>
        <dbReference type="EMBL" id="ALO79881.1"/>
    </source>
</evidence>
<dbReference type="Proteomes" id="UP000203057">
    <property type="component" value="Segment"/>
</dbReference>